<evidence type="ECO:0000259" key="1">
    <source>
        <dbReference type="Pfam" id="PF17989"/>
    </source>
</evidence>
<accession>A0A9D1EPC5</accession>
<dbReference type="Proteomes" id="UP000823982">
    <property type="component" value="Unassembled WGS sequence"/>
</dbReference>
<feature type="domain" description="Actin-like protein N-terminal" evidence="1">
    <location>
        <begin position="11"/>
        <end position="143"/>
    </location>
</feature>
<protein>
    <submittedName>
        <fullName evidence="2">ParM/StbA family protein</fullName>
    </submittedName>
</protein>
<reference evidence="2" key="1">
    <citation type="submission" date="2020-10" db="EMBL/GenBank/DDBJ databases">
        <authorList>
            <person name="Gilroy R."/>
        </authorList>
    </citation>
    <scope>NUCLEOTIDE SEQUENCE</scope>
    <source>
        <strain evidence="2">CHK157-1446</strain>
    </source>
</reference>
<dbReference type="Pfam" id="PF17989">
    <property type="entry name" value="ALP_N"/>
    <property type="match status" value="1"/>
</dbReference>
<proteinExistence type="predicted"/>
<dbReference type="InterPro" id="IPR040607">
    <property type="entry name" value="ALP_N"/>
</dbReference>
<evidence type="ECO:0000313" key="3">
    <source>
        <dbReference type="Proteomes" id="UP000823982"/>
    </source>
</evidence>
<dbReference type="AlphaFoldDB" id="A0A9D1EPC5"/>
<dbReference type="Gene3D" id="3.30.420.40">
    <property type="match status" value="2"/>
</dbReference>
<organism evidence="2 3">
    <name type="scientific">Candidatus Faeciplasma gallinarum</name>
    <dbReference type="NCBI Taxonomy" id="2840799"/>
    <lineage>
        <taxon>Bacteria</taxon>
        <taxon>Bacillati</taxon>
        <taxon>Bacillota</taxon>
        <taxon>Clostridia</taxon>
        <taxon>Eubacteriales</taxon>
        <taxon>Oscillospiraceae</taxon>
        <taxon>Oscillospiraceae incertae sedis</taxon>
        <taxon>Candidatus Faeciplasma</taxon>
    </lineage>
</organism>
<evidence type="ECO:0000313" key="2">
    <source>
        <dbReference type="EMBL" id="HIS24730.1"/>
    </source>
</evidence>
<reference evidence="2" key="2">
    <citation type="journal article" date="2021" name="PeerJ">
        <title>Extensive microbial diversity within the chicken gut microbiome revealed by metagenomics and culture.</title>
        <authorList>
            <person name="Gilroy R."/>
            <person name="Ravi A."/>
            <person name="Getino M."/>
            <person name="Pursley I."/>
            <person name="Horton D.L."/>
            <person name="Alikhan N.F."/>
            <person name="Baker D."/>
            <person name="Gharbi K."/>
            <person name="Hall N."/>
            <person name="Watson M."/>
            <person name="Adriaenssens E.M."/>
            <person name="Foster-Nyarko E."/>
            <person name="Jarju S."/>
            <person name="Secka A."/>
            <person name="Antonio M."/>
            <person name="Oren A."/>
            <person name="Chaudhuri R.R."/>
            <person name="La Ragione R."/>
            <person name="Hildebrand F."/>
            <person name="Pallen M.J."/>
        </authorList>
    </citation>
    <scope>NUCLEOTIDE SEQUENCE</scope>
    <source>
        <strain evidence="2">CHK157-1446</strain>
    </source>
</reference>
<dbReference type="SUPFAM" id="SSF53067">
    <property type="entry name" value="Actin-like ATPase domain"/>
    <property type="match status" value="2"/>
</dbReference>
<name>A0A9D1EPC5_9FIRM</name>
<gene>
    <name evidence="2" type="ORF">IAD01_04925</name>
</gene>
<comment type="caution">
    <text evidence="2">The sequence shown here is derived from an EMBL/GenBank/DDBJ whole genome shotgun (WGS) entry which is preliminary data.</text>
</comment>
<dbReference type="CDD" id="cd10227">
    <property type="entry name" value="ASKHA_NBD_ParM-like"/>
    <property type="match status" value="1"/>
</dbReference>
<sequence>MKSFKETKIIGIDHGYGNMKTANHCFKTGISTYGSEPLFTADMLTYNGQYYLIGEGHKEFAPDKVKDEDYYVLTLAAIAKELKAENLTEAHVVIAAGLPLTWTSGQKAEFKAYLSKNAKVEFTYKKVNYHIYIDDVRIYPQGYAAIASFATTLKGVNLITDIGNGTMNVLYMINGKPQQGKMFTEKFGTYQCTLSIREAFMQKTQREINDAIIDEVLITGTANIAPADLKIIKGIAAEYVKDIFRRLRDHGYDENTMTLYATGGGGCLIKNFSKVNPDRVKFVDDICAAAKGYEYLAEAQMKSEAKL</sequence>
<dbReference type="EMBL" id="DVIR01000045">
    <property type="protein sequence ID" value="HIS24730.1"/>
    <property type="molecule type" value="Genomic_DNA"/>
</dbReference>
<dbReference type="InterPro" id="IPR043129">
    <property type="entry name" value="ATPase_NBD"/>
</dbReference>